<dbReference type="GO" id="GO:0005829">
    <property type="term" value="C:cytosol"/>
    <property type="evidence" value="ECO:0007669"/>
    <property type="project" value="TreeGrafter"/>
</dbReference>
<evidence type="ECO:0000256" key="4">
    <source>
        <dbReference type="ARBA" id="ARBA00023012"/>
    </source>
</evidence>
<dbReference type="SMART" id="SM00448">
    <property type="entry name" value="REC"/>
    <property type="match status" value="1"/>
</dbReference>
<dbReference type="CDD" id="cd00383">
    <property type="entry name" value="trans_reg_C"/>
    <property type="match status" value="1"/>
</dbReference>
<gene>
    <name evidence="8" type="ORF">KU39_1937</name>
</gene>
<dbReference type="InterPro" id="IPR001789">
    <property type="entry name" value="Sig_transdc_resp-reg_receiver"/>
</dbReference>
<dbReference type="OrthoDB" id="9802426at2"/>
<dbReference type="PANTHER" id="PTHR48111">
    <property type="entry name" value="REGULATOR OF RPOS"/>
    <property type="match status" value="1"/>
</dbReference>
<reference evidence="8 9" key="1">
    <citation type="journal article" date="2014" name="Genome Announc.">
        <title>Comparative Genome Analysis of Two Isolates of the Fish Pathogen Piscirickettsia salmonis from Different Hosts Reveals Major Differences in Virulence-Associated Secretion Systems.</title>
        <authorList>
            <person name="Bohle H."/>
            <person name="Henriquez P."/>
            <person name="Grothusen H."/>
            <person name="Navas E."/>
            <person name="Sandoval A."/>
            <person name="Bustamante F."/>
            <person name="Bustos P."/>
            <person name="Mancilla M."/>
        </authorList>
    </citation>
    <scope>NUCLEOTIDE SEQUENCE [LARGE SCALE GENOMIC DNA]</scope>
    <source>
        <strain evidence="9">B1-32597</strain>
    </source>
</reference>
<dbReference type="Proteomes" id="UP000029558">
    <property type="component" value="Chromosome"/>
</dbReference>
<proteinExistence type="predicted"/>
<dbReference type="GO" id="GO:0000976">
    <property type="term" value="F:transcription cis-regulatory region binding"/>
    <property type="evidence" value="ECO:0007669"/>
    <property type="project" value="TreeGrafter"/>
</dbReference>
<evidence type="ECO:0000256" key="2">
    <source>
        <dbReference type="ARBA" id="ARBA00022490"/>
    </source>
</evidence>
<dbReference type="RefSeq" id="WP_027243002.1">
    <property type="nucleotide sequence ID" value="NZ_CP012508.1"/>
</dbReference>
<dbReference type="InterPro" id="IPR011006">
    <property type="entry name" value="CheY-like_superfamily"/>
</dbReference>
<dbReference type="AlphaFoldDB" id="A0A6I5Y5Z9"/>
<dbReference type="Pfam" id="PF00486">
    <property type="entry name" value="Trans_reg_C"/>
    <property type="match status" value="1"/>
</dbReference>
<keyword evidence="6" id="KW-0238">DNA-binding</keyword>
<dbReference type="FunFam" id="3.40.50.2300:FF:000002">
    <property type="entry name" value="DNA-binding response regulator PhoP"/>
    <property type="match status" value="1"/>
</dbReference>
<dbReference type="InterPro" id="IPR016032">
    <property type="entry name" value="Sig_transdc_resp-reg_C-effctor"/>
</dbReference>
<dbReference type="Gene3D" id="6.10.250.690">
    <property type="match status" value="1"/>
</dbReference>
<evidence type="ECO:0000256" key="3">
    <source>
        <dbReference type="ARBA" id="ARBA00022553"/>
    </source>
</evidence>
<dbReference type="PANTHER" id="PTHR48111:SF35">
    <property type="entry name" value="TRANSCRIPTIONAL REGULATORY PROTEIN QSEB"/>
    <property type="match status" value="1"/>
</dbReference>
<protein>
    <submittedName>
        <fullName evidence="8">Signal transduction response regulator</fullName>
    </submittedName>
</protein>
<keyword evidence="5" id="KW-0805">Transcription regulation</keyword>
<dbReference type="SUPFAM" id="SSF46894">
    <property type="entry name" value="C-terminal effector domain of the bipartite response regulators"/>
    <property type="match status" value="1"/>
</dbReference>
<organism evidence="8 9">
    <name type="scientific">Piscirickettsia salmonis</name>
    <dbReference type="NCBI Taxonomy" id="1238"/>
    <lineage>
        <taxon>Bacteria</taxon>
        <taxon>Pseudomonadati</taxon>
        <taxon>Pseudomonadota</taxon>
        <taxon>Gammaproteobacteria</taxon>
        <taxon>Thiotrichales</taxon>
        <taxon>Piscirickettsiaceae</taxon>
        <taxon>Piscirickettsia</taxon>
    </lineage>
</organism>
<keyword evidence="2" id="KW-0963">Cytoplasm</keyword>
<dbReference type="InterPro" id="IPR039420">
    <property type="entry name" value="WalR-like"/>
</dbReference>
<keyword evidence="7" id="KW-0804">Transcription</keyword>
<sequence>MRVLLVEDDELLGDATQTGLVQSGYTVDWVKDGVAATRALDAETFDLVILDLGLPLKDGISVLKDMRTKGNQTSVLILTALDQIEDRIKGLDAGADDYMSKPYDLDELCARLRALERRASGRAEPTISYGPIEINPAAHTVSLESEPVNLSRREFVLLTKLLENTGRVLSRDQLMQSLYGWSNEIDSNALEVHIHNLRKKFGNQLIRTIRGIGYMVEKT</sequence>
<dbReference type="GO" id="GO:0006355">
    <property type="term" value="P:regulation of DNA-templated transcription"/>
    <property type="evidence" value="ECO:0007669"/>
    <property type="project" value="InterPro"/>
</dbReference>
<dbReference type="PROSITE" id="PS51755">
    <property type="entry name" value="OMPR_PHOB"/>
    <property type="match status" value="1"/>
</dbReference>
<dbReference type="Gene3D" id="3.40.50.2300">
    <property type="match status" value="1"/>
</dbReference>
<dbReference type="Gene3D" id="1.10.10.10">
    <property type="entry name" value="Winged helix-like DNA-binding domain superfamily/Winged helix DNA-binding domain"/>
    <property type="match status" value="1"/>
</dbReference>
<evidence type="ECO:0000256" key="5">
    <source>
        <dbReference type="ARBA" id="ARBA00023015"/>
    </source>
</evidence>
<comment type="subcellular location">
    <subcellularLocation>
        <location evidence="1">Cytoplasm</location>
    </subcellularLocation>
</comment>
<keyword evidence="4" id="KW-0902">Two-component regulatory system</keyword>
<dbReference type="GO" id="GO:0000156">
    <property type="term" value="F:phosphorelay response regulator activity"/>
    <property type="evidence" value="ECO:0007669"/>
    <property type="project" value="TreeGrafter"/>
</dbReference>
<dbReference type="SUPFAM" id="SSF52172">
    <property type="entry name" value="CheY-like"/>
    <property type="match status" value="1"/>
</dbReference>
<dbReference type="InterPro" id="IPR001867">
    <property type="entry name" value="OmpR/PhoB-type_DNA-bd"/>
</dbReference>
<dbReference type="GO" id="GO:0032993">
    <property type="term" value="C:protein-DNA complex"/>
    <property type="evidence" value="ECO:0007669"/>
    <property type="project" value="TreeGrafter"/>
</dbReference>
<accession>A0A6I5Y5Z9</accession>
<dbReference type="CDD" id="cd17624">
    <property type="entry name" value="REC_OmpR_PmrA-like"/>
    <property type="match status" value="1"/>
</dbReference>
<dbReference type="InterPro" id="IPR036388">
    <property type="entry name" value="WH-like_DNA-bd_sf"/>
</dbReference>
<dbReference type="Pfam" id="PF00072">
    <property type="entry name" value="Response_reg"/>
    <property type="match status" value="1"/>
</dbReference>
<dbReference type="EMBL" id="CP012508">
    <property type="protein sequence ID" value="ALB23117.1"/>
    <property type="molecule type" value="Genomic_DNA"/>
</dbReference>
<evidence type="ECO:0000313" key="9">
    <source>
        <dbReference type="Proteomes" id="UP000029558"/>
    </source>
</evidence>
<name>A0A6I5Y5Z9_PISSA</name>
<keyword evidence="3" id="KW-0597">Phosphoprotein</keyword>
<evidence type="ECO:0000256" key="7">
    <source>
        <dbReference type="ARBA" id="ARBA00023163"/>
    </source>
</evidence>
<dbReference type="PROSITE" id="PS50110">
    <property type="entry name" value="RESPONSE_REGULATORY"/>
    <property type="match status" value="1"/>
</dbReference>
<evidence type="ECO:0000313" key="8">
    <source>
        <dbReference type="EMBL" id="ALB23117.1"/>
    </source>
</evidence>
<evidence type="ECO:0000256" key="1">
    <source>
        <dbReference type="ARBA" id="ARBA00004496"/>
    </source>
</evidence>
<evidence type="ECO:0000256" key="6">
    <source>
        <dbReference type="ARBA" id="ARBA00023125"/>
    </source>
</evidence>
<dbReference type="SMART" id="SM00862">
    <property type="entry name" value="Trans_reg_C"/>
    <property type="match status" value="1"/>
</dbReference>